<dbReference type="InterPro" id="IPR011032">
    <property type="entry name" value="GroES-like_sf"/>
</dbReference>
<evidence type="ECO:0000256" key="1">
    <source>
        <dbReference type="SAM" id="MobiDB-lite"/>
    </source>
</evidence>
<reference evidence="2 3" key="1">
    <citation type="journal article" date="2022" name="Allergy">
        <title>Genome assembly and annotation of Periplaneta americana reveal a comprehensive cockroach allergen profile.</title>
        <authorList>
            <person name="Wang L."/>
            <person name="Xiong Q."/>
            <person name="Saelim N."/>
            <person name="Wang L."/>
            <person name="Nong W."/>
            <person name="Wan A.T."/>
            <person name="Shi M."/>
            <person name="Liu X."/>
            <person name="Cao Q."/>
            <person name="Hui J.H.L."/>
            <person name="Sookrung N."/>
            <person name="Leung T.F."/>
            <person name="Tungtrongchitr A."/>
            <person name="Tsui S.K.W."/>
        </authorList>
    </citation>
    <scope>NUCLEOTIDE SEQUENCE [LARGE SCALE GENOMIC DNA]</scope>
    <source>
        <strain evidence="2">PWHHKU_190912</strain>
    </source>
</reference>
<dbReference type="InterPro" id="IPR052709">
    <property type="entry name" value="Transposase-MT_Hybrid"/>
</dbReference>
<keyword evidence="3" id="KW-1185">Reference proteome</keyword>
<feature type="region of interest" description="Disordered" evidence="1">
    <location>
        <begin position="1"/>
        <end position="41"/>
    </location>
</feature>
<feature type="compositionally biased region" description="Basic and acidic residues" evidence="1">
    <location>
        <begin position="167"/>
        <end position="178"/>
    </location>
</feature>
<evidence type="ECO:0000313" key="2">
    <source>
        <dbReference type="EMBL" id="KAJ4450543.1"/>
    </source>
</evidence>
<dbReference type="Proteomes" id="UP001148838">
    <property type="component" value="Unassembled WGS sequence"/>
</dbReference>
<name>A0ABQ8TXG6_PERAM</name>
<organism evidence="2 3">
    <name type="scientific">Periplaneta americana</name>
    <name type="common">American cockroach</name>
    <name type="synonym">Blatta americana</name>
    <dbReference type="NCBI Taxonomy" id="6978"/>
    <lineage>
        <taxon>Eukaryota</taxon>
        <taxon>Metazoa</taxon>
        <taxon>Ecdysozoa</taxon>
        <taxon>Arthropoda</taxon>
        <taxon>Hexapoda</taxon>
        <taxon>Insecta</taxon>
        <taxon>Pterygota</taxon>
        <taxon>Neoptera</taxon>
        <taxon>Polyneoptera</taxon>
        <taxon>Dictyoptera</taxon>
        <taxon>Blattodea</taxon>
        <taxon>Blattoidea</taxon>
        <taxon>Blattidae</taxon>
        <taxon>Blattinae</taxon>
        <taxon>Periplaneta</taxon>
    </lineage>
</organism>
<proteinExistence type="predicted"/>
<feature type="region of interest" description="Disordered" evidence="1">
    <location>
        <begin position="162"/>
        <end position="183"/>
    </location>
</feature>
<dbReference type="PANTHER" id="PTHR46060:SF1">
    <property type="entry name" value="MARINER MOS1 TRANSPOSASE-LIKE PROTEIN"/>
    <property type="match status" value="1"/>
</dbReference>
<protein>
    <submittedName>
        <fullName evidence="2">Uncharacterized protein</fullName>
    </submittedName>
</protein>
<evidence type="ECO:0000313" key="3">
    <source>
        <dbReference type="Proteomes" id="UP001148838"/>
    </source>
</evidence>
<feature type="compositionally biased region" description="Basic and acidic residues" evidence="1">
    <location>
        <begin position="1"/>
        <end position="20"/>
    </location>
</feature>
<gene>
    <name evidence="2" type="ORF">ANN_01970</name>
</gene>
<dbReference type="Gene3D" id="3.90.180.10">
    <property type="entry name" value="Medium-chain alcohol dehydrogenases, catalytic domain"/>
    <property type="match status" value="1"/>
</dbReference>
<feature type="compositionally biased region" description="Basic and acidic residues" evidence="1">
    <location>
        <begin position="31"/>
        <end position="41"/>
    </location>
</feature>
<sequence length="225" mass="25574">MSEQQETKPAEEKVAEKTEQQDAAPAEEAEAADKTPEQPPKEMRAVVLTGFGGLKSVKVLKKPEPTLGEGEVLIRVKAWLEWLGHVIRMNDQRIPKKILNTKPEGRRNIGRQKLRWLDGVEDDLRTLGVRRWRQKALVGQEWTKILREAKARLQGPYRHGCYTGGSRSRESVEVDPRSGRPVTATSEEIVETIHDMVLNDNPLKVREISEVMRISAERVHHILVS</sequence>
<dbReference type="SUPFAM" id="SSF50129">
    <property type="entry name" value="GroES-like"/>
    <property type="match status" value="1"/>
</dbReference>
<dbReference type="PANTHER" id="PTHR46060">
    <property type="entry name" value="MARINER MOS1 TRANSPOSASE-LIKE PROTEIN"/>
    <property type="match status" value="1"/>
</dbReference>
<dbReference type="EMBL" id="JAJSOF020000003">
    <property type="protein sequence ID" value="KAJ4450543.1"/>
    <property type="molecule type" value="Genomic_DNA"/>
</dbReference>
<comment type="caution">
    <text evidence="2">The sequence shown here is derived from an EMBL/GenBank/DDBJ whole genome shotgun (WGS) entry which is preliminary data.</text>
</comment>
<accession>A0ABQ8TXG6</accession>